<dbReference type="Pfam" id="PF13302">
    <property type="entry name" value="Acetyltransf_3"/>
    <property type="match status" value="1"/>
</dbReference>
<sequence length="176" mass="19945">MIDTPLLQTERFDLWQPRGPQDLAALCNLISDEETRRFLGHARAELPAQWERFMRNAGSWAIYGYGVFQVRPRGDEDLIASIGVFHSWRGFDPSMDDQPEAGWIVRRDWWGRGVAVEVMRAVLAWFDATHAAPRIVAMIDQGNTASVKVAGKLGFARYGGFTDPDGTTLDMFERVR</sequence>
<protein>
    <submittedName>
        <fullName evidence="2">RimJ/RimL family protein N-acetyltransferase</fullName>
    </submittedName>
</protein>
<accession>A0A7W6FX85</accession>
<comment type="caution">
    <text evidence="2">The sequence shown here is derived from an EMBL/GenBank/DDBJ whole genome shotgun (WGS) entry which is preliminary data.</text>
</comment>
<keyword evidence="2" id="KW-0808">Transferase</keyword>
<dbReference type="EMBL" id="JACIDY010000001">
    <property type="protein sequence ID" value="MBB3939003.1"/>
    <property type="molecule type" value="Genomic_DNA"/>
</dbReference>
<dbReference type="GO" id="GO:0016747">
    <property type="term" value="F:acyltransferase activity, transferring groups other than amino-acyl groups"/>
    <property type="evidence" value="ECO:0007669"/>
    <property type="project" value="InterPro"/>
</dbReference>
<keyword evidence="3" id="KW-1185">Reference proteome</keyword>
<proteinExistence type="predicted"/>
<dbReference type="SUPFAM" id="SSF55729">
    <property type="entry name" value="Acyl-CoA N-acyltransferases (Nat)"/>
    <property type="match status" value="1"/>
</dbReference>
<reference evidence="2 3" key="1">
    <citation type="submission" date="2020-08" db="EMBL/GenBank/DDBJ databases">
        <title>Genomic Encyclopedia of Type Strains, Phase IV (KMG-IV): sequencing the most valuable type-strain genomes for metagenomic binning, comparative biology and taxonomic classification.</title>
        <authorList>
            <person name="Goeker M."/>
        </authorList>
    </citation>
    <scope>NUCLEOTIDE SEQUENCE [LARGE SCALE GENOMIC DNA]</scope>
    <source>
        <strain evidence="2 3">DSM 27568</strain>
    </source>
</reference>
<dbReference type="InterPro" id="IPR051531">
    <property type="entry name" value="N-acetyltransferase"/>
</dbReference>
<feature type="domain" description="N-acetyltransferase" evidence="1">
    <location>
        <begin position="10"/>
        <end position="176"/>
    </location>
</feature>
<dbReference type="PANTHER" id="PTHR43792:SF1">
    <property type="entry name" value="N-ACETYLTRANSFERASE DOMAIN-CONTAINING PROTEIN"/>
    <property type="match status" value="1"/>
</dbReference>
<dbReference type="PANTHER" id="PTHR43792">
    <property type="entry name" value="GNAT FAMILY, PUTATIVE (AFU_ORTHOLOGUE AFUA_3G00765)-RELATED-RELATED"/>
    <property type="match status" value="1"/>
</dbReference>
<dbReference type="AlphaFoldDB" id="A0A7W6FX85"/>
<dbReference type="InterPro" id="IPR000182">
    <property type="entry name" value="GNAT_dom"/>
</dbReference>
<name>A0A7W6FX85_9SPHN</name>
<dbReference type="Proteomes" id="UP000561459">
    <property type="component" value="Unassembled WGS sequence"/>
</dbReference>
<dbReference type="InterPro" id="IPR016181">
    <property type="entry name" value="Acyl_CoA_acyltransferase"/>
</dbReference>
<dbReference type="PROSITE" id="PS51186">
    <property type="entry name" value="GNAT"/>
    <property type="match status" value="1"/>
</dbReference>
<gene>
    <name evidence="2" type="ORF">GGR39_000632</name>
</gene>
<evidence type="ECO:0000259" key="1">
    <source>
        <dbReference type="PROSITE" id="PS51186"/>
    </source>
</evidence>
<evidence type="ECO:0000313" key="2">
    <source>
        <dbReference type="EMBL" id="MBB3939003.1"/>
    </source>
</evidence>
<organism evidence="2 3">
    <name type="scientific">Novosphingobium fluoreni</name>
    <dbReference type="NCBI Taxonomy" id="1391222"/>
    <lineage>
        <taxon>Bacteria</taxon>
        <taxon>Pseudomonadati</taxon>
        <taxon>Pseudomonadota</taxon>
        <taxon>Alphaproteobacteria</taxon>
        <taxon>Sphingomonadales</taxon>
        <taxon>Sphingomonadaceae</taxon>
        <taxon>Novosphingobium</taxon>
    </lineage>
</organism>
<evidence type="ECO:0000313" key="3">
    <source>
        <dbReference type="Proteomes" id="UP000561459"/>
    </source>
</evidence>
<dbReference type="Gene3D" id="3.40.630.30">
    <property type="match status" value="1"/>
</dbReference>
<dbReference type="RefSeq" id="WP_183615809.1">
    <property type="nucleotide sequence ID" value="NZ_JACIDY010000001.1"/>
</dbReference>